<accession>A0A9Q3FDZ2</accession>
<proteinExistence type="predicted"/>
<name>A0A9Q3FDZ2_9BASI</name>
<sequence>MHRQISVVYSNKYTYEEEFVSKKLSEAQINQALSSKIKQALFHVLDTYQNAFDSDNEPLGTMKGHEVDIDLNINRPYPPVLRRLDFPASPKSREGLEKHIQELIKSGVLRKLSNN</sequence>
<comment type="caution">
    <text evidence="1">The sequence shown here is derived from an EMBL/GenBank/DDBJ whole genome shotgun (WGS) entry which is preliminary data.</text>
</comment>
<dbReference type="OrthoDB" id="6776860at2759"/>
<gene>
    <name evidence="1" type="ORF">O181_074932</name>
</gene>
<evidence type="ECO:0000313" key="1">
    <source>
        <dbReference type="EMBL" id="MBW0535217.1"/>
    </source>
</evidence>
<protein>
    <submittedName>
        <fullName evidence="1">Uncharacterized protein</fullName>
    </submittedName>
</protein>
<dbReference type="EMBL" id="AVOT02040065">
    <property type="protein sequence ID" value="MBW0535217.1"/>
    <property type="molecule type" value="Genomic_DNA"/>
</dbReference>
<evidence type="ECO:0000313" key="2">
    <source>
        <dbReference type="Proteomes" id="UP000765509"/>
    </source>
</evidence>
<dbReference type="AlphaFoldDB" id="A0A9Q3FDZ2"/>
<organism evidence="1 2">
    <name type="scientific">Austropuccinia psidii MF-1</name>
    <dbReference type="NCBI Taxonomy" id="1389203"/>
    <lineage>
        <taxon>Eukaryota</taxon>
        <taxon>Fungi</taxon>
        <taxon>Dikarya</taxon>
        <taxon>Basidiomycota</taxon>
        <taxon>Pucciniomycotina</taxon>
        <taxon>Pucciniomycetes</taxon>
        <taxon>Pucciniales</taxon>
        <taxon>Sphaerophragmiaceae</taxon>
        <taxon>Austropuccinia</taxon>
    </lineage>
</organism>
<keyword evidence="2" id="KW-1185">Reference proteome</keyword>
<reference evidence="1" key="1">
    <citation type="submission" date="2021-03" db="EMBL/GenBank/DDBJ databases">
        <title>Draft genome sequence of rust myrtle Austropuccinia psidii MF-1, a brazilian biotype.</title>
        <authorList>
            <person name="Quecine M.C."/>
            <person name="Pachon D.M.R."/>
            <person name="Bonatelli M.L."/>
            <person name="Correr F.H."/>
            <person name="Franceschini L.M."/>
            <person name="Leite T.F."/>
            <person name="Margarido G.R.A."/>
            <person name="Almeida C.A."/>
            <person name="Ferrarezi J.A."/>
            <person name="Labate C.A."/>
        </authorList>
    </citation>
    <scope>NUCLEOTIDE SEQUENCE</scope>
    <source>
        <strain evidence="1">MF-1</strain>
    </source>
</reference>
<dbReference type="Proteomes" id="UP000765509">
    <property type="component" value="Unassembled WGS sequence"/>
</dbReference>